<dbReference type="InterPro" id="IPR014025">
    <property type="entry name" value="Glutaredoxin_subgr"/>
</dbReference>
<keyword evidence="2 6" id="KW-0813">Transport</keyword>
<dbReference type="PANTHER" id="PTHR45694:SF18">
    <property type="entry name" value="GLUTAREDOXIN-1-RELATED"/>
    <property type="match status" value="1"/>
</dbReference>
<dbReference type="PROSITE" id="PS51354">
    <property type="entry name" value="GLUTAREDOXIN_2"/>
    <property type="match status" value="1"/>
</dbReference>
<organism evidence="9 10">
    <name type="scientific">Oligella ureolytica</name>
    <dbReference type="NCBI Taxonomy" id="90244"/>
    <lineage>
        <taxon>Bacteria</taxon>
        <taxon>Pseudomonadati</taxon>
        <taxon>Pseudomonadota</taxon>
        <taxon>Betaproteobacteria</taxon>
        <taxon>Burkholderiales</taxon>
        <taxon>Alcaligenaceae</taxon>
        <taxon>Oligella</taxon>
    </lineage>
</organism>
<dbReference type="Proteomes" id="UP000254603">
    <property type="component" value="Unassembled WGS sequence"/>
</dbReference>
<reference evidence="9 10" key="1">
    <citation type="submission" date="2018-06" db="EMBL/GenBank/DDBJ databases">
        <authorList>
            <consortium name="Pathogen Informatics"/>
            <person name="Doyle S."/>
        </authorList>
    </citation>
    <scope>NUCLEOTIDE SEQUENCE [LARGE SCALE GENOMIC DNA]</scope>
    <source>
        <strain evidence="9 10">NCTC11997</strain>
    </source>
</reference>
<dbReference type="OrthoDB" id="9814618at2"/>
<keyword evidence="5 6" id="KW-0676">Redox-active center</keyword>
<comment type="function">
    <text evidence="6">Has a glutathione-disulfide oxidoreductase activity in the presence of NADPH and glutathione reductase. Reduces low molecular weight disulfides and proteins.</text>
</comment>
<dbReference type="InterPro" id="IPR036249">
    <property type="entry name" value="Thioredoxin-like_sf"/>
</dbReference>
<evidence type="ECO:0000313" key="9">
    <source>
        <dbReference type="EMBL" id="SUA55928.1"/>
    </source>
</evidence>
<gene>
    <name evidence="9" type="primary">grxC</name>
    <name evidence="8" type="ORF">I6G29_09400</name>
    <name evidence="9" type="ORF">NCTC11997_01946</name>
</gene>
<dbReference type="STRING" id="1122619.GCA_000373745_01208"/>
<dbReference type="PRINTS" id="PR00160">
    <property type="entry name" value="GLUTAREDOXIN"/>
</dbReference>
<dbReference type="CDD" id="cd03418">
    <property type="entry name" value="GRX_GRXb_1_3_like"/>
    <property type="match status" value="1"/>
</dbReference>
<dbReference type="Pfam" id="PF00462">
    <property type="entry name" value="Glutaredoxin"/>
    <property type="match status" value="1"/>
</dbReference>
<dbReference type="AlphaFoldDB" id="A0A378XGI0"/>
<dbReference type="Gene3D" id="3.40.30.10">
    <property type="entry name" value="Glutaredoxin"/>
    <property type="match status" value="1"/>
</dbReference>
<reference evidence="8 11" key="2">
    <citation type="submission" date="2020-12" db="EMBL/GenBank/DDBJ databases">
        <title>FDA dAtabase for Regulatory Grade micrObial Sequences (FDA-ARGOS): Supporting development and validation of Infectious Disease Dx tests.</title>
        <authorList>
            <person name="Sproer C."/>
            <person name="Gronow S."/>
            <person name="Severitt S."/>
            <person name="Schroder I."/>
            <person name="Tallon L."/>
            <person name="Sadzewicz L."/>
            <person name="Zhao X."/>
            <person name="Boylan J."/>
            <person name="Ott S."/>
            <person name="Bowen H."/>
            <person name="Vavikolanu K."/>
            <person name="Mehta A."/>
            <person name="Aluvathingal J."/>
            <person name="Nadendla S."/>
            <person name="Lowell S."/>
            <person name="Myers T."/>
            <person name="Yan Y."/>
            <person name="Sichtig H."/>
        </authorList>
    </citation>
    <scope>NUCLEOTIDE SEQUENCE [LARGE SCALE GENOMIC DNA]</scope>
    <source>
        <strain evidence="8 11">FDAARGOS_872</strain>
    </source>
</reference>
<dbReference type="SUPFAM" id="SSF52833">
    <property type="entry name" value="Thioredoxin-like"/>
    <property type="match status" value="1"/>
</dbReference>
<evidence type="ECO:0000256" key="4">
    <source>
        <dbReference type="ARBA" id="ARBA00023157"/>
    </source>
</evidence>
<dbReference type="GO" id="GO:0005737">
    <property type="term" value="C:cytoplasm"/>
    <property type="evidence" value="ECO:0007669"/>
    <property type="project" value="TreeGrafter"/>
</dbReference>
<dbReference type="GO" id="GO:0045454">
    <property type="term" value="P:cell redox homeostasis"/>
    <property type="evidence" value="ECO:0007669"/>
    <property type="project" value="InterPro"/>
</dbReference>
<dbReference type="InterPro" id="IPR011767">
    <property type="entry name" value="GLR_AS"/>
</dbReference>
<dbReference type="NCBIfam" id="TIGR02181">
    <property type="entry name" value="GRX_bact"/>
    <property type="match status" value="1"/>
</dbReference>
<sequence length="86" mass="9573">MAQVTMYCKVTCPYCTRAAKILKAHNVDYESISIDTNREARAEMIERSNGRTTVPQIFINGQHIGGCDDLQALEREGKLEALLAAE</sequence>
<evidence type="ECO:0000256" key="2">
    <source>
        <dbReference type="ARBA" id="ARBA00022448"/>
    </source>
</evidence>
<dbReference type="PANTHER" id="PTHR45694">
    <property type="entry name" value="GLUTAREDOXIN 2"/>
    <property type="match status" value="1"/>
</dbReference>
<protein>
    <recommendedName>
        <fullName evidence="6">Glutaredoxin</fullName>
    </recommendedName>
</protein>
<keyword evidence="3 6" id="KW-0249">Electron transport</keyword>
<dbReference type="GO" id="GO:0034599">
    <property type="term" value="P:cellular response to oxidative stress"/>
    <property type="evidence" value="ECO:0007669"/>
    <property type="project" value="TreeGrafter"/>
</dbReference>
<evidence type="ECO:0000256" key="1">
    <source>
        <dbReference type="ARBA" id="ARBA00007787"/>
    </source>
</evidence>
<dbReference type="InterPro" id="IPR011900">
    <property type="entry name" value="GRX_bact"/>
</dbReference>
<evidence type="ECO:0000256" key="5">
    <source>
        <dbReference type="ARBA" id="ARBA00023284"/>
    </source>
</evidence>
<accession>A0A378XGI0</accession>
<dbReference type="Proteomes" id="UP000594903">
    <property type="component" value="Chromosome"/>
</dbReference>
<proteinExistence type="inferred from homology"/>
<dbReference type="PROSITE" id="PS00195">
    <property type="entry name" value="GLUTAREDOXIN_1"/>
    <property type="match status" value="1"/>
</dbReference>
<evidence type="ECO:0000313" key="11">
    <source>
        <dbReference type="Proteomes" id="UP000594903"/>
    </source>
</evidence>
<dbReference type="GO" id="GO:0015038">
    <property type="term" value="F:glutathione disulfide oxidoreductase activity"/>
    <property type="evidence" value="ECO:0007669"/>
    <property type="project" value="UniProtKB-UniRule"/>
</dbReference>
<keyword evidence="4" id="KW-1015">Disulfide bond</keyword>
<evidence type="ECO:0000256" key="6">
    <source>
        <dbReference type="RuleBase" id="RU364065"/>
    </source>
</evidence>
<evidence type="ECO:0000256" key="3">
    <source>
        <dbReference type="ARBA" id="ARBA00022982"/>
    </source>
</evidence>
<evidence type="ECO:0000259" key="7">
    <source>
        <dbReference type="Pfam" id="PF00462"/>
    </source>
</evidence>
<dbReference type="InterPro" id="IPR002109">
    <property type="entry name" value="Glutaredoxin"/>
</dbReference>
<dbReference type="EMBL" id="CP065725">
    <property type="protein sequence ID" value="QPT39380.1"/>
    <property type="molecule type" value="Genomic_DNA"/>
</dbReference>
<feature type="domain" description="Glutaredoxin" evidence="7">
    <location>
        <begin position="4"/>
        <end position="64"/>
    </location>
</feature>
<evidence type="ECO:0000313" key="10">
    <source>
        <dbReference type="Proteomes" id="UP000254603"/>
    </source>
</evidence>
<keyword evidence="6" id="KW-0963">Cytoplasm</keyword>
<evidence type="ECO:0000313" key="8">
    <source>
        <dbReference type="EMBL" id="QPT39380.1"/>
    </source>
</evidence>
<dbReference type="RefSeq" id="WP_018574392.1">
    <property type="nucleotide sequence ID" value="NZ_CP065725.1"/>
</dbReference>
<keyword evidence="11" id="KW-1185">Reference proteome</keyword>
<dbReference type="EMBL" id="UGSB01000001">
    <property type="protein sequence ID" value="SUA55928.1"/>
    <property type="molecule type" value="Genomic_DNA"/>
</dbReference>
<name>A0A378XGI0_9BURK</name>
<comment type="similarity">
    <text evidence="1 6">Belongs to the glutaredoxin family.</text>
</comment>